<comment type="caution">
    <text evidence="2">The sequence shown here is derived from an EMBL/GenBank/DDBJ whole genome shotgun (WGS) entry which is preliminary data.</text>
</comment>
<feature type="region of interest" description="Disordered" evidence="1">
    <location>
        <begin position="90"/>
        <end position="119"/>
    </location>
</feature>
<proteinExistence type="predicted"/>
<name>A0AAE1F7R1_PETCI</name>
<evidence type="ECO:0000313" key="3">
    <source>
        <dbReference type="Proteomes" id="UP001286313"/>
    </source>
</evidence>
<sequence>MSANYYFLPSPQAASPTPYHVNPTPCSVATSTLLVYLLYVHPSPAVPPKPNSCIHVAFTRSTASQAPLHFPSPTHTLSVPLRLPCLTLHGSPQENFPHTPPSPTRVSPRQLRSKTTPYC</sequence>
<dbReference type="EMBL" id="JAWQEG010003044">
    <property type="protein sequence ID" value="KAK3868322.1"/>
    <property type="molecule type" value="Genomic_DNA"/>
</dbReference>
<protein>
    <submittedName>
        <fullName evidence="2">Uncharacterized protein</fullName>
    </submittedName>
</protein>
<evidence type="ECO:0000313" key="2">
    <source>
        <dbReference type="EMBL" id="KAK3868322.1"/>
    </source>
</evidence>
<dbReference type="AlphaFoldDB" id="A0AAE1F7R1"/>
<organism evidence="2 3">
    <name type="scientific">Petrolisthes cinctipes</name>
    <name type="common">Flat porcelain crab</name>
    <dbReference type="NCBI Taxonomy" id="88211"/>
    <lineage>
        <taxon>Eukaryota</taxon>
        <taxon>Metazoa</taxon>
        <taxon>Ecdysozoa</taxon>
        <taxon>Arthropoda</taxon>
        <taxon>Crustacea</taxon>
        <taxon>Multicrustacea</taxon>
        <taxon>Malacostraca</taxon>
        <taxon>Eumalacostraca</taxon>
        <taxon>Eucarida</taxon>
        <taxon>Decapoda</taxon>
        <taxon>Pleocyemata</taxon>
        <taxon>Anomura</taxon>
        <taxon>Galatheoidea</taxon>
        <taxon>Porcellanidae</taxon>
        <taxon>Petrolisthes</taxon>
    </lineage>
</organism>
<dbReference type="Proteomes" id="UP001286313">
    <property type="component" value="Unassembled WGS sequence"/>
</dbReference>
<keyword evidence="3" id="KW-1185">Reference proteome</keyword>
<evidence type="ECO:0000256" key="1">
    <source>
        <dbReference type="SAM" id="MobiDB-lite"/>
    </source>
</evidence>
<reference evidence="2" key="1">
    <citation type="submission" date="2023-10" db="EMBL/GenBank/DDBJ databases">
        <title>Genome assemblies of two species of porcelain crab, Petrolisthes cinctipes and Petrolisthes manimaculis (Anomura: Porcellanidae).</title>
        <authorList>
            <person name="Angst P."/>
        </authorList>
    </citation>
    <scope>NUCLEOTIDE SEQUENCE</scope>
    <source>
        <strain evidence="2">PB745_01</strain>
        <tissue evidence="2">Gill</tissue>
    </source>
</reference>
<accession>A0AAE1F7R1</accession>
<gene>
    <name evidence="2" type="ORF">Pcinc_026276</name>
</gene>